<keyword evidence="10" id="KW-1185">Reference proteome</keyword>
<dbReference type="SUPFAM" id="SSF48452">
    <property type="entry name" value="TPR-like"/>
    <property type="match status" value="3"/>
</dbReference>
<dbReference type="Gene3D" id="3.40.50.300">
    <property type="entry name" value="P-loop containing nucleotide triphosphate hydrolases"/>
    <property type="match status" value="1"/>
</dbReference>
<evidence type="ECO:0000256" key="6">
    <source>
        <dbReference type="SAM" id="MobiDB-lite"/>
    </source>
</evidence>
<evidence type="ECO:0008006" key="11">
    <source>
        <dbReference type="Google" id="ProtNLM"/>
    </source>
</evidence>
<dbReference type="InterPro" id="IPR051677">
    <property type="entry name" value="AfsR-DnrI-RedD_regulator"/>
</dbReference>
<dbReference type="InterPro" id="IPR036388">
    <property type="entry name" value="WH-like_DNA-bd_sf"/>
</dbReference>
<dbReference type="Proteomes" id="UP001500190">
    <property type="component" value="Unassembled WGS sequence"/>
</dbReference>
<evidence type="ECO:0000259" key="8">
    <source>
        <dbReference type="SMART" id="SM01043"/>
    </source>
</evidence>
<feature type="compositionally biased region" description="Low complexity" evidence="6">
    <location>
        <begin position="314"/>
        <end position="331"/>
    </location>
</feature>
<evidence type="ECO:0000313" key="10">
    <source>
        <dbReference type="Proteomes" id="UP001500190"/>
    </source>
</evidence>
<gene>
    <name evidence="9" type="ORF">GCM10009742_58540</name>
</gene>
<keyword evidence="2" id="KW-0805">Transcription regulation</keyword>
<dbReference type="InterPro" id="IPR005158">
    <property type="entry name" value="BTAD"/>
</dbReference>
<comment type="similarity">
    <text evidence="1">Belongs to the AfsR/DnrI/RedD regulatory family.</text>
</comment>
<evidence type="ECO:0000256" key="2">
    <source>
        <dbReference type="ARBA" id="ARBA00023015"/>
    </source>
</evidence>
<evidence type="ECO:0000313" key="9">
    <source>
        <dbReference type="EMBL" id="GAA1602514.1"/>
    </source>
</evidence>
<dbReference type="RefSeq" id="WP_344197050.1">
    <property type="nucleotide sequence ID" value="NZ_BAAAND010000008.1"/>
</dbReference>
<dbReference type="InterPro" id="IPR027417">
    <property type="entry name" value="P-loop_NTPase"/>
</dbReference>
<feature type="repeat" description="TPR" evidence="5">
    <location>
        <begin position="881"/>
        <end position="914"/>
    </location>
</feature>
<keyword evidence="4" id="KW-0804">Transcription</keyword>
<dbReference type="InterPro" id="IPR019734">
    <property type="entry name" value="TPR_rpt"/>
</dbReference>
<dbReference type="InterPro" id="IPR001867">
    <property type="entry name" value="OmpR/PhoB-type_DNA-bd"/>
</dbReference>
<dbReference type="InterPro" id="IPR011990">
    <property type="entry name" value="TPR-like_helical_dom_sf"/>
</dbReference>
<dbReference type="Gene3D" id="1.25.40.10">
    <property type="entry name" value="Tetratricopeptide repeat domain"/>
    <property type="match status" value="3"/>
</dbReference>
<dbReference type="Pfam" id="PF03704">
    <property type="entry name" value="BTAD"/>
    <property type="match status" value="1"/>
</dbReference>
<organism evidence="9 10">
    <name type="scientific">Kribbella karoonensis</name>
    <dbReference type="NCBI Taxonomy" id="324851"/>
    <lineage>
        <taxon>Bacteria</taxon>
        <taxon>Bacillati</taxon>
        <taxon>Actinomycetota</taxon>
        <taxon>Actinomycetes</taxon>
        <taxon>Propionibacteriales</taxon>
        <taxon>Kribbellaceae</taxon>
        <taxon>Kribbella</taxon>
    </lineage>
</organism>
<keyword evidence="3" id="KW-0238">DNA-binding</keyword>
<feature type="domain" description="Bacterial transcriptional activator" evidence="8">
    <location>
        <begin position="101"/>
        <end position="234"/>
    </location>
</feature>
<dbReference type="Gene3D" id="1.10.10.10">
    <property type="entry name" value="Winged helix-like DNA-binding domain superfamily/Winged helix DNA-binding domain"/>
    <property type="match status" value="1"/>
</dbReference>
<name>A0ABP4Q756_9ACTN</name>
<dbReference type="SMART" id="SM01043">
    <property type="entry name" value="BTAD"/>
    <property type="match status" value="1"/>
</dbReference>
<evidence type="ECO:0000256" key="5">
    <source>
        <dbReference type="PROSITE-ProRule" id="PRU00339"/>
    </source>
</evidence>
<accession>A0ABP4Q756</accession>
<dbReference type="EMBL" id="BAAAND010000008">
    <property type="protein sequence ID" value="GAA1602514.1"/>
    <property type="molecule type" value="Genomic_DNA"/>
</dbReference>
<dbReference type="SUPFAM" id="SSF46894">
    <property type="entry name" value="C-terminal effector domain of the bipartite response regulators"/>
    <property type="match status" value="1"/>
</dbReference>
<dbReference type="InterPro" id="IPR016032">
    <property type="entry name" value="Sig_transdc_resp-reg_C-effctor"/>
</dbReference>
<feature type="domain" description="OmpR/PhoB-type" evidence="7">
    <location>
        <begin position="22"/>
        <end position="94"/>
    </location>
</feature>
<dbReference type="SMART" id="SM00028">
    <property type="entry name" value="TPR"/>
    <property type="match status" value="7"/>
</dbReference>
<evidence type="ECO:0000256" key="3">
    <source>
        <dbReference type="ARBA" id="ARBA00023125"/>
    </source>
</evidence>
<feature type="region of interest" description="Disordered" evidence="6">
    <location>
        <begin position="241"/>
        <end position="331"/>
    </location>
</feature>
<dbReference type="Pfam" id="PF13424">
    <property type="entry name" value="TPR_12"/>
    <property type="match status" value="1"/>
</dbReference>
<dbReference type="SMART" id="SM00862">
    <property type="entry name" value="Trans_reg_C"/>
    <property type="match status" value="1"/>
</dbReference>
<dbReference type="PRINTS" id="PR00364">
    <property type="entry name" value="DISEASERSIST"/>
</dbReference>
<evidence type="ECO:0000256" key="1">
    <source>
        <dbReference type="ARBA" id="ARBA00005820"/>
    </source>
</evidence>
<protein>
    <recommendedName>
        <fullName evidence="11">DNA-binding SARP family transcriptional activator</fullName>
    </recommendedName>
</protein>
<dbReference type="SUPFAM" id="SSF52540">
    <property type="entry name" value="P-loop containing nucleoside triphosphate hydrolases"/>
    <property type="match status" value="1"/>
</dbReference>
<dbReference type="PANTHER" id="PTHR35807">
    <property type="entry name" value="TRANSCRIPTIONAL REGULATOR REDD-RELATED"/>
    <property type="match status" value="1"/>
</dbReference>
<comment type="caution">
    <text evidence="9">The sequence shown here is derived from an EMBL/GenBank/DDBJ whole genome shotgun (WGS) entry which is preliminary data.</text>
</comment>
<feature type="compositionally biased region" description="Pro residues" evidence="6">
    <location>
        <begin position="245"/>
        <end position="260"/>
    </location>
</feature>
<sequence length="1071" mass="115785">MTGVSPEVRICLFGPVQVTVSGTPVTFNGTRMRTLVAVLAVAAGESVPLEALADRIWGDDLPDRVRQSLHAMVFRLRRAVGADVVRTAGTSYCLAVRPEQVDVLRFERALREAAGPDAITAALAVWTGQPFLGTDSDWLSTTVLPRLEELRLGAIERRADLVDEPPAELLAELRQLTGDHPLRESLWVRLLRALVRTGRSAEALGLYDVIRSRLADELGVGPGPELQALHAHLLATDTALHLPADRPPSNRPPFNLPPSGAPHSNLPPSNLPASGPLHSNLPPSNLAPSGAPHSNLPHSGPPHSDLLHSDLPHSDLPPSDLPSGEPVAPEALPAEAPDFLGRDRELAILTGTDGPLVAAIDGMPGVGKTALALRAAHRLTTRYPDGQVFLDLHGHSEGVAPVAAGDALGRLLVAFGVPDRRIPLELEDRAGLLRSLLARRRVLIVLDNAATEAQVRPLLPGTPDSGVIVTSRLRLTGLDATAAVSLETLEQPTAIELFTRIAGPDRVAGSSPAVLAELVEWCGRLPLALRISAARLRTHRSWRPEDLLDRLRNHERLAELTSGPRSVAAAIDLSYRELSAGLRRGYRLLGVHPGAEFRVWSAAPLLGLDTAATTGVLERLLEAHLLEEPVPGRYRFHDLVKDHAARAAEETPDDRRTAVARIVEHYCQSASEVAALRAPELDLATHGLPPIVSTPEAARDWIDNELPTALLVQALAPDHCVVHLAESLYWCLRDLGQYDAKTALLRRALAVVRASGDVTTEVNVLNRLGEVSRLRGSYPDAIETFGQARTAAQTAGYRLGELRAIEGVANVYGLQEHRDAAVAELRTALGIAEEIGDEHAQLDLLNAIGWMHVRYGEHLLALDYRERALAAAQRTRPRSTGKFLAAIGHIRLQLGELELALDYYERALEHARATDNRHNELRVLDGLAHVYLELGRLEEAEQARERTLVLAREMGSQNWLFEVHQGFGRLRLALAEPEAALAAHQRALELATALHQPVDQARAQDGLGDALAMLGRGEEAARRWRHALSVLEAVGVETTDELGTSAARLRMKLADVPEGQPVPGPAGVPTT</sequence>
<dbReference type="CDD" id="cd15831">
    <property type="entry name" value="BTAD"/>
    <property type="match status" value="1"/>
</dbReference>
<reference evidence="10" key="1">
    <citation type="journal article" date="2019" name="Int. J. Syst. Evol. Microbiol.">
        <title>The Global Catalogue of Microorganisms (GCM) 10K type strain sequencing project: providing services to taxonomists for standard genome sequencing and annotation.</title>
        <authorList>
            <consortium name="The Broad Institute Genomics Platform"/>
            <consortium name="The Broad Institute Genome Sequencing Center for Infectious Disease"/>
            <person name="Wu L."/>
            <person name="Ma J."/>
        </authorList>
    </citation>
    <scope>NUCLEOTIDE SEQUENCE [LARGE SCALE GENOMIC DNA]</scope>
    <source>
        <strain evidence="10">JCM 14304</strain>
    </source>
</reference>
<proteinExistence type="inferred from homology"/>
<dbReference type="PROSITE" id="PS50005">
    <property type="entry name" value="TPR"/>
    <property type="match status" value="1"/>
</dbReference>
<keyword evidence="5" id="KW-0802">TPR repeat</keyword>
<evidence type="ECO:0000256" key="4">
    <source>
        <dbReference type="ARBA" id="ARBA00023163"/>
    </source>
</evidence>
<dbReference type="PANTHER" id="PTHR35807:SF1">
    <property type="entry name" value="TRANSCRIPTIONAL REGULATOR REDD"/>
    <property type="match status" value="1"/>
</dbReference>
<evidence type="ECO:0000259" key="7">
    <source>
        <dbReference type="SMART" id="SM00862"/>
    </source>
</evidence>